<dbReference type="Gene3D" id="3.10.450.50">
    <property type="match status" value="1"/>
</dbReference>
<dbReference type="SUPFAM" id="SSF54427">
    <property type="entry name" value="NTF2-like"/>
    <property type="match status" value="1"/>
</dbReference>
<keyword evidence="2" id="KW-1185">Reference proteome</keyword>
<dbReference type="OrthoDB" id="4186450at2"/>
<dbReference type="EMBL" id="QZEY01000005">
    <property type="protein sequence ID" value="RJL32260.1"/>
    <property type="molecule type" value="Genomic_DNA"/>
</dbReference>
<evidence type="ECO:0000313" key="1">
    <source>
        <dbReference type="EMBL" id="RJL32260.1"/>
    </source>
</evidence>
<dbReference type="AlphaFoldDB" id="A0A3A4B4G8"/>
<gene>
    <name evidence="1" type="ORF">D5H75_16500</name>
</gene>
<accession>A0A3A4B4G8</accession>
<sequence length="136" mass="14834">MPPTVDGFEPTAEDVASVHEWFARYDALAAKGDVEGMADMAMFPLNSVTDNAAGNGSARQSSREEFVREMAGVVGDGAEMRSVRTPHFLSKGLVFVITEATVEVDGVTHRLRYGDLLVRRDGAWHFQTMVQGGWGE</sequence>
<comment type="caution">
    <text evidence="1">The sequence shown here is derived from an EMBL/GenBank/DDBJ whole genome shotgun (WGS) entry which is preliminary data.</text>
</comment>
<proteinExistence type="predicted"/>
<name>A0A3A4B4G8_9ACTN</name>
<dbReference type="Proteomes" id="UP000265768">
    <property type="component" value="Unassembled WGS sequence"/>
</dbReference>
<organism evidence="1 2">
    <name type="scientific">Bailinhaonella thermotolerans</name>
    <dbReference type="NCBI Taxonomy" id="1070861"/>
    <lineage>
        <taxon>Bacteria</taxon>
        <taxon>Bacillati</taxon>
        <taxon>Actinomycetota</taxon>
        <taxon>Actinomycetes</taxon>
        <taxon>Streptosporangiales</taxon>
        <taxon>Streptosporangiaceae</taxon>
        <taxon>Bailinhaonella</taxon>
    </lineage>
</organism>
<reference evidence="1 2" key="1">
    <citation type="submission" date="2018-09" db="EMBL/GenBank/DDBJ databases">
        <title>YIM 75507 draft genome.</title>
        <authorList>
            <person name="Tang S."/>
            <person name="Feng Y."/>
        </authorList>
    </citation>
    <scope>NUCLEOTIDE SEQUENCE [LARGE SCALE GENOMIC DNA]</scope>
    <source>
        <strain evidence="1 2">YIM 75507</strain>
    </source>
</reference>
<protein>
    <submittedName>
        <fullName evidence="1">Nuclear transport factor 2 family protein</fullName>
    </submittedName>
</protein>
<dbReference type="InterPro" id="IPR032710">
    <property type="entry name" value="NTF2-like_dom_sf"/>
</dbReference>
<evidence type="ECO:0000313" key="2">
    <source>
        <dbReference type="Proteomes" id="UP000265768"/>
    </source>
</evidence>